<evidence type="ECO:0000313" key="3">
    <source>
        <dbReference type="Proteomes" id="UP000275846"/>
    </source>
</evidence>
<gene>
    <name evidence="2" type="ORF">SSLN_LOCUS13116</name>
</gene>
<evidence type="ECO:0000313" key="2">
    <source>
        <dbReference type="EMBL" id="VDL99501.1"/>
    </source>
</evidence>
<dbReference type="AlphaFoldDB" id="A0A183T9G8"/>
<name>A0A183T9G8_SCHSO</name>
<organism evidence="4">
    <name type="scientific">Schistocephalus solidus</name>
    <name type="common">Tapeworm</name>
    <dbReference type="NCBI Taxonomy" id="70667"/>
    <lineage>
        <taxon>Eukaryota</taxon>
        <taxon>Metazoa</taxon>
        <taxon>Spiralia</taxon>
        <taxon>Lophotrochozoa</taxon>
        <taxon>Platyhelminthes</taxon>
        <taxon>Cestoda</taxon>
        <taxon>Eucestoda</taxon>
        <taxon>Diphyllobothriidea</taxon>
        <taxon>Diphyllobothriidae</taxon>
        <taxon>Schistocephalus</taxon>
    </lineage>
</organism>
<dbReference type="EMBL" id="UYSU01037814">
    <property type="protein sequence ID" value="VDL99501.1"/>
    <property type="molecule type" value="Genomic_DNA"/>
</dbReference>
<dbReference type="WBParaSite" id="SSLN_0001361901-mRNA-1">
    <property type="protein sequence ID" value="SSLN_0001361901-mRNA-1"/>
    <property type="gene ID" value="SSLN_0001361901"/>
</dbReference>
<feature type="compositionally biased region" description="Basic and acidic residues" evidence="1">
    <location>
        <begin position="87"/>
        <end position="102"/>
    </location>
</feature>
<protein>
    <submittedName>
        <fullName evidence="2 4">Uncharacterized protein</fullName>
    </submittedName>
</protein>
<keyword evidence="3" id="KW-1185">Reference proteome</keyword>
<evidence type="ECO:0000256" key="1">
    <source>
        <dbReference type="SAM" id="MobiDB-lite"/>
    </source>
</evidence>
<reference evidence="4" key="1">
    <citation type="submission" date="2016-06" db="UniProtKB">
        <authorList>
            <consortium name="WormBaseParasite"/>
        </authorList>
    </citation>
    <scope>IDENTIFICATION</scope>
</reference>
<accession>A0A183T9G8</accession>
<sequence length="169" mass="19046">MTQSRRPEMGEGTGGWHGRRPEPGLMTQSRRPEMGEGTGGWRGPVSRQSQEDRRWERAQVAGAAFRCHDRVKKTGDGRGRRWLARPDTTHAHGHSTDQGDRVIRSQATSAVRPTKYCPPCHKASPAACARRDPGVYLRIQELQSNITELATAHNRYPVEQRQSYDLHTP</sequence>
<feature type="compositionally biased region" description="Basic and acidic residues" evidence="1">
    <location>
        <begin position="66"/>
        <end position="79"/>
    </location>
</feature>
<dbReference type="Proteomes" id="UP000275846">
    <property type="component" value="Unassembled WGS sequence"/>
</dbReference>
<proteinExistence type="predicted"/>
<feature type="region of interest" description="Disordered" evidence="1">
    <location>
        <begin position="1"/>
        <end position="102"/>
    </location>
</feature>
<evidence type="ECO:0000313" key="4">
    <source>
        <dbReference type="WBParaSite" id="SSLN_0001361901-mRNA-1"/>
    </source>
</evidence>
<reference evidence="2 3" key="2">
    <citation type="submission" date="2018-11" db="EMBL/GenBank/DDBJ databases">
        <authorList>
            <consortium name="Pathogen Informatics"/>
        </authorList>
    </citation>
    <scope>NUCLEOTIDE SEQUENCE [LARGE SCALE GENOMIC DNA]</scope>
    <source>
        <strain evidence="2 3">NST_G2</strain>
    </source>
</reference>